<dbReference type="InterPro" id="IPR000888">
    <property type="entry name" value="RmlC-like"/>
</dbReference>
<dbReference type="PANTHER" id="PTHR21047:SF2">
    <property type="entry name" value="THYMIDINE DIPHOSPHO-4-KETO-RHAMNOSE 3,5-EPIMERASE"/>
    <property type="match status" value="1"/>
</dbReference>
<reference evidence="3 4" key="1">
    <citation type="journal article" date="2015" name="Nature">
        <title>rRNA introns, odd ribosomes, and small enigmatic genomes across a large radiation of phyla.</title>
        <authorList>
            <person name="Brown C.T."/>
            <person name="Hug L.A."/>
            <person name="Thomas B.C."/>
            <person name="Sharon I."/>
            <person name="Castelle C.J."/>
            <person name="Singh A."/>
            <person name="Wilkins M.J."/>
            <person name="Williams K.H."/>
            <person name="Banfield J.F."/>
        </authorList>
    </citation>
    <scope>NUCLEOTIDE SEQUENCE [LARGE SCALE GENOMIC DNA]</scope>
</reference>
<dbReference type="AlphaFoldDB" id="A0A0G1BJG7"/>
<dbReference type="GO" id="GO:0005829">
    <property type="term" value="C:cytosol"/>
    <property type="evidence" value="ECO:0007669"/>
    <property type="project" value="TreeGrafter"/>
</dbReference>
<dbReference type="PANTHER" id="PTHR21047">
    <property type="entry name" value="DTDP-6-DEOXY-D-GLUCOSE-3,5 EPIMERASE"/>
    <property type="match status" value="1"/>
</dbReference>
<organism evidence="3 4">
    <name type="scientific">Candidatus Gottesmanbacteria bacterium GW2011_GWA2_42_18</name>
    <dbReference type="NCBI Taxonomy" id="1618442"/>
    <lineage>
        <taxon>Bacteria</taxon>
        <taxon>Candidatus Gottesmaniibacteriota</taxon>
    </lineage>
</organism>
<dbReference type="GO" id="GO:0000271">
    <property type="term" value="P:polysaccharide biosynthetic process"/>
    <property type="evidence" value="ECO:0007669"/>
    <property type="project" value="TreeGrafter"/>
</dbReference>
<accession>A0A0G1BJG7</accession>
<dbReference type="Pfam" id="PF00908">
    <property type="entry name" value="dTDP_sugar_isom"/>
    <property type="match status" value="1"/>
</dbReference>
<dbReference type="GO" id="GO:0019305">
    <property type="term" value="P:dTDP-rhamnose biosynthetic process"/>
    <property type="evidence" value="ECO:0007669"/>
    <property type="project" value="TreeGrafter"/>
</dbReference>
<dbReference type="Proteomes" id="UP000034320">
    <property type="component" value="Unassembled WGS sequence"/>
</dbReference>
<dbReference type="InterPro" id="IPR011051">
    <property type="entry name" value="RmlC_Cupin_sf"/>
</dbReference>
<dbReference type="SUPFAM" id="SSF51182">
    <property type="entry name" value="RmlC-like cupins"/>
    <property type="match status" value="1"/>
</dbReference>
<feature type="active site" description="Proton donor" evidence="1">
    <location>
        <position position="115"/>
    </location>
</feature>
<evidence type="ECO:0000313" key="4">
    <source>
        <dbReference type="Proteomes" id="UP000034320"/>
    </source>
</evidence>
<proteinExistence type="predicted"/>
<dbReference type="EMBL" id="LCDD01000017">
    <property type="protein sequence ID" value="KKS46426.1"/>
    <property type="molecule type" value="Genomic_DNA"/>
</dbReference>
<name>A0A0G1BJG7_9BACT</name>
<protein>
    <submittedName>
        <fullName evidence="3">dTDP-4-dehydrorhamnose 3,5-epimerase related protein</fullName>
    </submittedName>
</protein>
<sequence>MIKELVKNKDARGYFEELIRVTDDFFKEGFGQFSHAYMYSGVIKAWHLHKEQIDWWYMARGDIKAVLFDVREDSPTLKLLNEFYLGEHGQNIILKIPAGVAHGLKVLGNDAELFYVTSGIYNPAEEGRLPYNDPAIGYDWLKGPEIK</sequence>
<feature type="active site" description="Proton acceptor" evidence="1">
    <location>
        <position position="47"/>
    </location>
</feature>
<comment type="caution">
    <text evidence="3">The sequence shown here is derived from an EMBL/GenBank/DDBJ whole genome shotgun (WGS) entry which is preliminary data.</text>
</comment>
<evidence type="ECO:0000256" key="1">
    <source>
        <dbReference type="PIRSR" id="PIRSR600888-1"/>
    </source>
</evidence>
<evidence type="ECO:0000313" key="3">
    <source>
        <dbReference type="EMBL" id="KKS46426.1"/>
    </source>
</evidence>
<evidence type="ECO:0000256" key="2">
    <source>
        <dbReference type="PIRSR" id="PIRSR600888-3"/>
    </source>
</evidence>
<dbReference type="InterPro" id="IPR014710">
    <property type="entry name" value="RmlC-like_jellyroll"/>
</dbReference>
<gene>
    <name evidence="3" type="ORF">UV09_C0017G0014</name>
</gene>
<feature type="site" description="Participates in a stacking interaction with the thymidine ring of dTDP-4-oxo-6-deoxyglucose" evidence="2">
    <location>
        <position position="121"/>
    </location>
</feature>
<dbReference type="Gene3D" id="2.60.120.10">
    <property type="entry name" value="Jelly Rolls"/>
    <property type="match status" value="1"/>
</dbReference>
<dbReference type="GO" id="GO:0008830">
    <property type="term" value="F:dTDP-4-dehydrorhamnose 3,5-epimerase activity"/>
    <property type="evidence" value="ECO:0007669"/>
    <property type="project" value="InterPro"/>
</dbReference>